<evidence type="ECO:0000256" key="5">
    <source>
        <dbReference type="ARBA" id="ARBA00022741"/>
    </source>
</evidence>
<keyword evidence="4" id="KW-0808">Transferase</keyword>
<dbReference type="GO" id="GO:0005524">
    <property type="term" value="F:ATP binding"/>
    <property type="evidence" value="ECO:0007669"/>
    <property type="project" value="UniProtKB-KW"/>
</dbReference>
<keyword evidence="10" id="KW-1133">Transmembrane helix</keyword>
<evidence type="ECO:0000313" key="13">
    <source>
        <dbReference type="Proteomes" id="UP000644610"/>
    </source>
</evidence>
<keyword evidence="10" id="KW-0812">Transmembrane</keyword>
<dbReference type="Gene3D" id="3.30.565.10">
    <property type="entry name" value="Histidine kinase-like ATPase, C-terminal domain"/>
    <property type="match status" value="1"/>
</dbReference>
<evidence type="ECO:0000256" key="3">
    <source>
        <dbReference type="ARBA" id="ARBA00022553"/>
    </source>
</evidence>
<feature type="transmembrane region" description="Helical" evidence="10">
    <location>
        <begin position="140"/>
        <end position="157"/>
    </location>
</feature>
<reference evidence="12" key="1">
    <citation type="submission" date="2021-01" db="EMBL/GenBank/DDBJ databases">
        <title>Whole genome shotgun sequence of Planotetraspora silvatica NBRC 100141.</title>
        <authorList>
            <person name="Komaki H."/>
            <person name="Tamura T."/>
        </authorList>
    </citation>
    <scope>NUCLEOTIDE SEQUENCE</scope>
    <source>
        <strain evidence="12">NBRC 100141</strain>
    </source>
</reference>
<keyword evidence="10" id="KW-0472">Membrane</keyword>
<sequence length="404" mass="42966">MQTRQLLSVVAWIRARPLIADALLGVLLAVVSLIALVFQSRDEHMPAPGPLAVAFVLLINLPLAWRRAYPLGVNLAIGAAAAAYGATALPDLVTPVPLAGVVAIYSIAAWCGRRVSMVVGVLTAISIVVITVLPATDSDFLDFTFGALLLGSAWVLGDSGRIRRVRTADLEARAIWLARERDFEARRAVTAERARIARELHDVVAHHVSMMVVQAEAGPVAAEHDVRGALRAFDTIAETGRRALVEMRRLLSVLREETDGPEPALVPQPGVAELPGLVEQVRQAGLPATLDIEGEPVPLYAGVDLSAYRIVQEALTNAVKHAGKVPVRVHLRYGRQELRIEVRDDGHAAGPERGGGDDGGPNGGNGLIGMRERAHLFGGELTAGPDPEGGFTVMARLPLGSTRG</sequence>
<dbReference type="InterPro" id="IPR055558">
    <property type="entry name" value="DUF7134"/>
</dbReference>
<keyword evidence="13" id="KW-1185">Reference proteome</keyword>
<proteinExistence type="predicted"/>
<keyword evidence="3" id="KW-0597">Phosphoprotein</keyword>
<dbReference type="Proteomes" id="UP000644610">
    <property type="component" value="Unassembled WGS sequence"/>
</dbReference>
<organism evidence="12 13">
    <name type="scientific">Planotetraspora silvatica</name>
    <dbReference type="NCBI Taxonomy" id="234614"/>
    <lineage>
        <taxon>Bacteria</taxon>
        <taxon>Bacillati</taxon>
        <taxon>Actinomycetota</taxon>
        <taxon>Actinomycetes</taxon>
        <taxon>Streptosporangiales</taxon>
        <taxon>Streptosporangiaceae</taxon>
        <taxon>Planotetraspora</taxon>
    </lineage>
</organism>
<dbReference type="Pfam" id="PF02518">
    <property type="entry name" value="HATPase_c"/>
    <property type="match status" value="1"/>
</dbReference>
<evidence type="ECO:0000313" key="12">
    <source>
        <dbReference type="EMBL" id="GII50289.1"/>
    </source>
</evidence>
<feature type="transmembrane region" description="Helical" evidence="10">
    <location>
        <begin position="68"/>
        <end position="86"/>
    </location>
</feature>
<dbReference type="SUPFAM" id="SSF55874">
    <property type="entry name" value="ATPase domain of HSP90 chaperone/DNA topoisomerase II/histidine kinase"/>
    <property type="match status" value="1"/>
</dbReference>
<feature type="transmembrane region" description="Helical" evidence="10">
    <location>
        <begin position="117"/>
        <end position="134"/>
    </location>
</feature>
<dbReference type="Pfam" id="PF23539">
    <property type="entry name" value="DUF7134"/>
    <property type="match status" value="1"/>
</dbReference>
<dbReference type="SMART" id="SM00387">
    <property type="entry name" value="HATPase_c"/>
    <property type="match status" value="1"/>
</dbReference>
<dbReference type="InterPro" id="IPR011712">
    <property type="entry name" value="Sig_transdc_His_kin_sub3_dim/P"/>
</dbReference>
<feature type="transmembrane region" description="Helical" evidence="10">
    <location>
        <begin position="44"/>
        <end position="61"/>
    </location>
</feature>
<dbReference type="GO" id="GO:0016020">
    <property type="term" value="C:membrane"/>
    <property type="evidence" value="ECO:0007669"/>
    <property type="project" value="InterPro"/>
</dbReference>
<evidence type="ECO:0000256" key="8">
    <source>
        <dbReference type="ARBA" id="ARBA00023012"/>
    </source>
</evidence>
<gene>
    <name evidence="12" type="ORF">Psi02_67130</name>
</gene>
<dbReference type="PANTHER" id="PTHR24421">
    <property type="entry name" value="NITRATE/NITRITE SENSOR PROTEIN NARX-RELATED"/>
    <property type="match status" value="1"/>
</dbReference>
<dbReference type="EC" id="2.7.13.3" evidence="2"/>
<dbReference type="InterPro" id="IPR036890">
    <property type="entry name" value="HATPase_C_sf"/>
</dbReference>
<feature type="transmembrane region" description="Helical" evidence="10">
    <location>
        <begin position="92"/>
        <end position="110"/>
    </location>
</feature>
<keyword evidence="7" id="KW-0067">ATP-binding</keyword>
<dbReference type="PANTHER" id="PTHR24421:SF10">
    <property type="entry name" value="NITRATE_NITRITE SENSOR PROTEIN NARQ"/>
    <property type="match status" value="1"/>
</dbReference>
<evidence type="ECO:0000256" key="1">
    <source>
        <dbReference type="ARBA" id="ARBA00000085"/>
    </source>
</evidence>
<dbReference type="AlphaFoldDB" id="A0A8J3UQX1"/>
<feature type="domain" description="Histidine kinase/HSP90-like ATPase" evidence="11">
    <location>
        <begin position="302"/>
        <end position="401"/>
    </location>
</feature>
<protein>
    <recommendedName>
        <fullName evidence="2">histidine kinase</fullName>
        <ecNumber evidence="2">2.7.13.3</ecNumber>
    </recommendedName>
</protein>
<evidence type="ECO:0000256" key="6">
    <source>
        <dbReference type="ARBA" id="ARBA00022777"/>
    </source>
</evidence>
<accession>A0A8J3UQX1</accession>
<dbReference type="GO" id="GO:0046983">
    <property type="term" value="F:protein dimerization activity"/>
    <property type="evidence" value="ECO:0007669"/>
    <property type="project" value="InterPro"/>
</dbReference>
<dbReference type="CDD" id="cd16917">
    <property type="entry name" value="HATPase_UhpB-NarQ-NarX-like"/>
    <property type="match status" value="1"/>
</dbReference>
<evidence type="ECO:0000256" key="2">
    <source>
        <dbReference type="ARBA" id="ARBA00012438"/>
    </source>
</evidence>
<feature type="transmembrane region" description="Helical" evidence="10">
    <location>
        <begin position="18"/>
        <end position="38"/>
    </location>
</feature>
<dbReference type="Gene3D" id="1.20.5.1930">
    <property type="match status" value="1"/>
</dbReference>
<dbReference type="GO" id="GO:0000155">
    <property type="term" value="F:phosphorelay sensor kinase activity"/>
    <property type="evidence" value="ECO:0007669"/>
    <property type="project" value="InterPro"/>
</dbReference>
<comment type="caution">
    <text evidence="12">The sequence shown here is derived from an EMBL/GenBank/DDBJ whole genome shotgun (WGS) entry which is preliminary data.</text>
</comment>
<keyword evidence="6 12" id="KW-0418">Kinase</keyword>
<evidence type="ECO:0000256" key="7">
    <source>
        <dbReference type="ARBA" id="ARBA00022840"/>
    </source>
</evidence>
<dbReference type="Pfam" id="PF07730">
    <property type="entry name" value="HisKA_3"/>
    <property type="match status" value="1"/>
</dbReference>
<keyword evidence="5" id="KW-0547">Nucleotide-binding</keyword>
<keyword evidence="8" id="KW-0902">Two-component regulatory system</keyword>
<comment type="catalytic activity">
    <reaction evidence="1">
        <text>ATP + protein L-histidine = ADP + protein N-phospho-L-histidine.</text>
        <dbReference type="EC" id="2.7.13.3"/>
    </reaction>
</comment>
<name>A0A8J3UQX1_9ACTN</name>
<evidence type="ECO:0000256" key="4">
    <source>
        <dbReference type="ARBA" id="ARBA00022679"/>
    </source>
</evidence>
<dbReference type="RefSeq" id="WP_203979776.1">
    <property type="nucleotide sequence ID" value="NZ_BAAAKY010000014.1"/>
</dbReference>
<feature type="compositionally biased region" description="Gly residues" evidence="9">
    <location>
        <begin position="357"/>
        <end position="366"/>
    </location>
</feature>
<dbReference type="InterPro" id="IPR050482">
    <property type="entry name" value="Sensor_HK_TwoCompSys"/>
</dbReference>
<evidence type="ECO:0000259" key="11">
    <source>
        <dbReference type="SMART" id="SM00387"/>
    </source>
</evidence>
<dbReference type="EMBL" id="BOOQ01000050">
    <property type="protein sequence ID" value="GII50289.1"/>
    <property type="molecule type" value="Genomic_DNA"/>
</dbReference>
<dbReference type="InterPro" id="IPR003594">
    <property type="entry name" value="HATPase_dom"/>
</dbReference>
<evidence type="ECO:0000256" key="10">
    <source>
        <dbReference type="SAM" id="Phobius"/>
    </source>
</evidence>
<feature type="region of interest" description="Disordered" evidence="9">
    <location>
        <begin position="342"/>
        <end position="366"/>
    </location>
</feature>
<evidence type="ECO:0000256" key="9">
    <source>
        <dbReference type="SAM" id="MobiDB-lite"/>
    </source>
</evidence>